<keyword evidence="5" id="KW-1185">Reference proteome</keyword>
<dbReference type="Proteomes" id="UP001172673">
    <property type="component" value="Unassembled WGS sequence"/>
</dbReference>
<dbReference type="EMBL" id="JAPDRK010000015">
    <property type="protein sequence ID" value="KAJ9605939.1"/>
    <property type="molecule type" value="Genomic_DNA"/>
</dbReference>
<dbReference type="InterPro" id="IPR011008">
    <property type="entry name" value="Dimeric_a/b-barrel"/>
</dbReference>
<name>A0AA38X332_9EURO</name>
<dbReference type="GO" id="GO:0016491">
    <property type="term" value="F:oxidoreductase activity"/>
    <property type="evidence" value="ECO:0007669"/>
    <property type="project" value="InterPro"/>
</dbReference>
<reference evidence="4" key="1">
    <citation type="submission" date="2022-10" db="EMBL/GenBank/DDBJ databases">
        <title>Culturing micro-colonial fungi from biological soil crusts in the Mojave desert and describing Neophaeococcomyces mojavensis, and introducing the new genera and species Taxawa tesnikishii.</title>
        <authorList>
            <person name="Kurbessoian T."/>
            <person name="Stajich J.E."/>
        </authorList>
    </citation>
    <scope>NUCLEOTIDE SEQUENCE</scope>
    <source>
        <strain evidence="4">TK_41</strain>
    </source>
</reference>
<comment type="similarity">
    <text evidence="1">Belongs to the tpcK family.</text>
</comment>
<sequence length="208" mass="24146">MTMFEPVDPSPLTEIEMAKQKRKRVELDEDDGYRSGEEATVKTKRRRKPPTDVLAEPLDTPKPVISAEGDDQLMLGRPLEQGLRSSKVASSEMLERRYLCLTICGYRKAGMSEQAYRDHMVNVSAPMTKELMIKYGVKRWTQIHNQSATRALMSHLFDHQMANVADFDCFSQVIFENVEDYKRMKQDPWYKQHLVNDHENFADTKRSL</sequence>
<dbReference type="SUPFAM" id="SSF54909">
    <property type="entry name" value="Dimeric alpha+beta barrel"/>
    <property type="match status" value="1"/>
</dbReference>
<evidence type="ECO:0000259" key="3">
    <source>
        <dbReference type="Pfam" id="PF07110"/>
    </source>
</evidence>
<evidence type="ECO:0000313" key="4">
    <source>
        <dbReference type="EMBL" id="KAJ9605939.1"/>
    </source>
</evidence>
<comment type="caution">
    <text evidence="4">The sequence shown here is derived from an EMBL/GenBank/DDBJ whole genome shotgun (WGS) entry which is preliminary data.</text>
</comment>
<evidence type="ECO:0000256" key="1">
    <source>
        <dbReference type="ARBA" id="ARBA00005986"/>
    </source>
</evidence>
<feature type="region of interest" description="Disordered" evidence="2">
    <location>
        <begin position="1"/>
        <end position="66"/>
    </location>
</feature>
<feature type="domain" description="EthD" evidence="3">
    <location>
        <begin position="108"/>
        <end position="204"/>
    </location>
</feature>
<dbReference type="InterPro" id="IPR009799">
    <property type="entry name" value="EthD_dom"/>
</dbReference>
<accession>A0AA38X332</accession>
<feature type="compositionally biased region" description="Basic and acidic residues" evidence="2">
    <location>
        <begin position="32"/>
        <end position="41"/>
    </location>
</feature>
<gene>
    <name evidence="4" type="ORF">H2200_009788</name>
</gene>
<organism evidence="4 5">
    <name type="scientific">Cladophialophora chaetospira</name>
    <dbReference type="NCBI Taxonomy" id="386627"/>
    <lineage>
        <taxon>Eukaryota</taxon>
        <taxon>Fungi</taxon>
        <taxon>Dikarya</taxon>
        <taxon>Ascomycota</taxon>
        <taxon>Pezizomycotina</taxon>
        <taxon>Eurotiomycetes</taxon>
        <taxon>Chaetothyriomycetidae</taxon>
        <taxon>Chaetothyriales</taxon>
        <taxon>Herpotrichiellaceae</taxon>
        <taxon>Cladophialophora</taxon>
    </lineage>
</organism>
<protein>
    <recommendedName>
        <fullName evidence="3">EthD domain-containing protein</fullName>
    </recommendedName>
</protein>
<dbReference type="Gene3D" id="3.30.70.100">
    <property type="match status" value="1"/>
</dbReference>
<dbReference type="Pfam" id="PF07110">
    <property type="entry name" value="EthD"/>
    <property type="match status" value="1"/>
</dbReference>
<evidence type="ECO:0000256" key="2">
    <source>
        <dbReference type="SAM" id="MobiDB-lite"/>
    </source>
</evidence>
<dbReference type="AlphaFoldDB" id="A0AA38X332"/>
<evidence type="ECO:0000313" key="5">
    <source>
        <dbReference type="Proteomes" id="UP001172673"/>
    </source>
</evidence>
<proteinExistence type="inferred from homology"/>